<keyword evidence="4" id="KW-0804">Transcription</keyword>
<dbReference type="InterPro" id="IPR050176">
    <property type="entry name" value="LTTR"/>
</dbReference>
<dbReference type="AlphaFoldDB" id="A0A291PEI9"/>
<evidence type="ECO:0000313" key="7">
    <source>
        <dbReference type="Proteomes" id="UP000220394"/>
    </source>
</evidence>
<evidence type="ECO:0000256" key="3">
    <source>
        <dbReference type="ARBA" id="ARBA00023125"/>
    </source>
</evidence>
<comment type="similarity">
    <text evidence="1">Belongs to the LysR transcriptional regulatory family.</text>
</comment>
<dbReference type="KEGG" id="ato:CIW82_02790"/>
<dbReference type="EMBL" id="CP022699">
    <property type="protein sequence ID" value="ATJ89784.1"/>
    <property type="molecule type" value="Genomic_DNA"/>
</dbReference>
<dbReference type="Proteomes" id="UP000220394">
    <property type="component" value="Chromosome"/>
</dbReference>
<dbReference type="PANTHER" id="PTHR30579:SF7">
    <property type="entry name" value="HTH-TYPE TRANSCRIPTIONAL REGULATOR LRHA-RELATED"/>
    <property type="match status" value="1"/>
</dbReference>
<evidence type="ECO:0000313" key="6">
    <source>
        <dbReference type="EMBL" id="ATJ89784.1"/>
    </source>
</evidence>
<evidence type="ECO:0000256" key="2">
    <source>
        <dbReference type="ARBA" id="ARBA00023015"/>
    </source>
</evidence>
<name>A0A291PEI9_9PROT</name>
<dbReference type="Pfam" id="PF03466">
    <property type="entry name" value="LysR_substrate"/>
    <property type="match status" value="1"/>
</dbReference>
<dbReference type="PRINTS" id="PR00039">
    <property type="entry name" value="HTHLYSR"/>
</dbReference>
<keyword evidence="3" id="KW-0238">DNA-binding</keyword>
<dbReference type="Pfam" id="PF00126">
    <property type="entry name" value="HTH_1"/>
    <property type="match status" value="1"/>
</dbReference>
<dbReference type="InterPro" id="IPR000847">
    <property type="entry name" value="LysR_HTH_N"/>
</dbReference>
<dbReference type="Gene3D" id="3.40.190.10">
    <property type="entry name" value="Periplasmic binding protein-like II"/>
    <property type="match status" value="2"/>
</dbReference>
<dbReference type="SUPFAM" id="SSF46785">
    <property type="entry name" value="Winged helix' DNA-binding domain"/>
    <property type="match status" value="1"/>
</dbReference>
<gene>
    <name evidence="6" type="ORF">CIW82_02790</name>
</gene>
<sequence length="313" mass="34135">MHAFILIQKWIYSRIISQYTISVIMLSPTCLRSFLAVIDMGGFTEAARHLNATQSTISGHIKRLEEQAGHRLLDRDRGGSVALTAQGRDLIGYAREILRLEQAARSRLAGTSLTGAVRIGLPDDFASGRGFTRLLAEFAGQHPDARLEVEVGNSDYLIAALDAQRLDHVLTKQTRSADGEVLAQRAVVWAGRIPATGPVPLVLFPEPCTYRHRAIRQLEEEGFSWNITYVSPSLTGILAAVNAGLGVSPLAEDLTEHLVPSIAGRLLPSLGSVDLVLHARRGRLSHAAGGLGDLIRKHYGITNIKQKHQSEHE</sequence>
<dbReference type="SUPFAM" id="SSF53850">
    <property type="entry name" value="Periplasmic binding protein-like II"/>
    <property type="match status" value="1"/>
</dbReference>
<evidence type="ECO:0000256" key="4">
    <source>
        <dbReference type="ARBA" id="ARBA00023163"/>
    </source>
</evidence>
<organism evidence="6 7">
    <name type="scientific">Acetobacter tropicalis</name>
    <dbReference type="NCBI Taxonomy" id="104102"/>
    <lineage>
        <taxon>Bacteria</taxon>
        <taxon>Pseudomonadati</taxon>
        <taxon>Pseudomonadota</taxon>
        <taxon>Alphaproteobacteria</taxon>
        <taxon>Acetobacterales</taxon>
        <taxon>Acetobacteraceae</taxon>
        <taxon>Acetobacter</taxon>
    </lineage>
</organism>
<dbReference type="InterPro" id="IPR036388">
    <property type="entry name" value="WH-like_DNA-bd_sf"/>
</dbReference>
<accession>A0A291PEI9</accession>
<keyword evidence="2" id="KW-0805">Transcription regulation</keyword>
<dbReference type="GO" id="GO:0003677">
    <property type="term" value="F:DNA binding"/>
    <property type="evidence" value="ECO:0007669"/>
    <property type="project" value="UniProtKB-KW"/>
</dbReference>
<feature type="domain" description="HTH lysR-type" evidence="5">
    <location>
        <begin position="26"/>
        <end position="84"/>
    </location>
</feature>
<dbReference type="InterPro" id="IPR005119">
    <property type="entry name" value="LysR_subst-bd"/>
</dbReference>
<dbReference type="Gene3D" id="1.10.10.10">
    <property type="entry name" value="Winged helix-like DNA-binding domain superfamily/Winged helix DNA-binding domain"/>
    <property type="match status" value="1"/>
</dbReference>
<protein>
    <recommendedName>
        <fullName evidence="5">HTH lysR-type domain-containing protein</fullName>
    </recommendedName>
</protein>
<reference evidence="6 7" key="1">
    <citation type="submission" date="2017-08" db="EMBL/GenBank/DDBJ databases">
        <title>Complete Genome Sequence of Acetobacter tropicalis Oregon-R-modENCODE STRAIN BDGP1, an acetic acid bacterium isolated from Drosophila melanogaster gut.</title>
        <authorList>
            <person name="Wan K.H."/>
            <person name="Yu C."/>
            <person name="Park S."/>
            <person name="Hammonds A.S."/>
            <person name="Booth B.W."/>
            <person name="Celniker S.E."/>
        </authorList>
    </citation>
    <scope>NUCLEOTIDE SEQUENCE [LARGE SCALE GENOMIC DNA]</scope>
    <source>
        <strain evidence="6 7">BDGP1</strain>
    </source>
</reference>
<evidence type="ECO:0000259" key="5">
    <source>
        <dbReference type="PROSITE" id="PS50931"/>
    </source>
</evidence>
<dbReference type="InterPro" id="IPR036390">
    <property type="entry name" value="WH_DNA-bd_sf"/>
</dbReference>
<dbReference type="PANTHER" id="PTHR30579">
    <property type="entry name" value="TRANSCRIPTIONAL REGULATOR"/>
    <property type="match status" value="1"/>
</dbReference>
<dbReference type="GO" id="GO:0003700">
    <property type="term" value="F:DNA-binding transcription factor activity"/>
    <property type="evidence" value="ECO:0007669"/>
    <property type="project" value="InterPro"/>
</dbReference>
<evidence type="ECO:0000256" key="1">
    <source>
        <dbReference type="ARBA" id="ARBA00009437"/>
    </source>
</evidence>
<proteinExistence type="inferred from homology"/>
<dbReference type="PROSITE" id="PS50931">
    <property type="entry name" value="HTH_LYSR"/>
    <property type="match status" value="1"/>
</dbReference>